<feature type="transmembrane region" description="Helical" evidence="2">
    <location>
        <begin position="12"/>
        <end position="33"/>
    </location>
</feature>
<dbReference type="Proteomes" id="UP000650424">
    <property type="component" value="Unassembled WGS sequence"/>
</dbReference>
<proteinExistence type="predicted"/>
<keyword evidence="2" id="KW-1133">Transmembrane helix</keyword>
<keyword evidence="4" id="KW-1185">Reference proteome</keyword>
<protein>
    <submittedName>
        <fullName evidence="3">Uncharacterized protein</fullName>
    </submittedName>
</protein>
<keyword evidence="2" id="KW-0812">Transmembrane</keyword>
<name>A0ABR6ZX41_9BURK</name>
<dbReference type="RefSeq" id="WP_186949813.1">
    <property type="nucleotide sequence ID" value="NZ_JACOGF010000015.1"/>
</dbReference>
<feature type="compositionally biased region" description="Polar residues" evidence="1">
    <location>
        <begin position="153"/>
        <end position="165"/>
    </location>
</feature>
<feature type="compositionally biased region" description="Low complexity" evidence="1">
    <location>
        <begin position="126"/>
        <end position="152"/>
    </location>
</feature>
<accession>A0ABR6ZX41</accession>
<organism evidence="3 4">
    <name type="scientific">Undibacterium hunanense</name>
    <dbReference type="NCBI Taxonomy" id="2762292"/>
    <lineage>
        <taxon>Bacteria</taxon>
        <taxon>Pseudomonadati</taxon>
        <taxon>Pseudomonadota</taxon>
        <taxon>Betaproteobacteria</taxon>
        <taxon>Burkholderiales</taxon>
        <taxon>Oxalobacteraceae</taxon>
        <taxon>Undibacterium</taxon>
    </lineage>
</organism>
<comment type="caution">
    <text evidence="3">The sequence shown here is derived from an EMBL/GenBank/DDBJ whole genome shotgun (WGS) entry which is preliminary data.</text>
</comment>
<evidence type="ECO:0000256" key="1">
    <source>
        <dbReference type="SAM" id="MobiDB-lite"/>
    </source>
</evidence>
<dbReference type="EMBL" id="JACOGF010000015">
    <property type="protein sequence ID" value="MBC3920349.1"/>
    <property type="molecule type" value="Genomic_DNA"/>
</dbReference>
<feature type="region of interest" description="Disordered" evidence="1">
    <location>
        <begin position="126"/>
        <end position="165"/>
    </location>
</feature>
<evidence type="ECO:0000256" key="2">
    <source>
        <dbReference type="SAM" id="Phobius"/>
    </source>
</evidence>
<reference evidence="3 4" key="1">
    <citation type="submission" date="2020-08" db="EMBL/GenBank/DDBJ databases">
        <title>Novel species isolated from subtropical streams in China.</title>
        <authorList>
            <person name="Lu H."/>
        </authorList>
    </citation>
    <scope>NUCLEOTIDE SEQUENCE [LARGE SCALE GENOMIC DNA]</scope>
    <source>
        <strain evidence="3 4">CY18W</strain>
    </source>
</reference>
<feature type="transmembrane region" description="Helical" evidence="2">
    <location>
        <begin position="45"/>
        <end position="65"/>
    </location>
</feature>
<gene>
    <name evidence="3" type="ORF">H8L32_22995</name>
</gene>
<evidence type="ECO:0000313" key="3">
    <source>
        <dbReference type="EMBL" id="MBC3920349.1"/>
    </source>
</evidence>
<feature type="transmembrane region" description="Helical" evidence="2">
    <location>
        <begin position="77"/>
        <end position="94"/>
    </location>
</feature>
<evidence type="ECO:0000313" key="4">
    <source>
        <dbReference type="Proteomes" id="UP000650424"/>
    </source>
</evidence>
<keyword evidence="2" id="KW-0472">Membrane</keyword>
<sequence>MTRKVKPMPWEKVAGFIFGVAFVITLLVLNVFIPNPTPTQYDTFKIVLALAAAGVGGILAGFLYVEGGIDKFKLRAGGALAVFATVFLVTPAAPGTQKDLPVIQTNSGNNGTQIGVNQGTLNINRASASQPAASQATESQATTAQATKGQATDGSSAASQPAANK</sequence>